<proteinExistence type="predicted"/>
<evidence type="ECO:0008006" key="4">
    <source>
        <dbReference type="Google" id="ProtNLM"/>
    </source>
</evidence>
<evidence type="ECO:0000256" key="1">
    <source>
        <dbReference type="SAM" id="MobiDB-lite"/>
    </source>
</evidence>
<comment type="caution">
    <text evidence="2">The sequence shown here is derived from an EMBL/GenBank/DDBJ whole genome shotgun (WGS) entry which is preliminary data.</text>
</comment>
<dbReference type="AlphaFoldDB" id="A0A4C1VM11"/>
<name>A0A4C1VM11_EUMVA</name>
<dbReference type="OrthoDB" id="8056906at2759"/>
<keyword evidence="3" id="KW-1185">Reference proteome</keyword>
<dbReference type="Proteomes" id="UP000299102">
    <property type="component" value="Unassembled WGS sequence"/>
</dbReference>
<accession>A0A4C1VM11</accession>
<feature type="region of interest" description="Disordered" evidence="1">
    <location>
        <begin position="1"/>
        <end position="23"/>
    </location>
</feature>
<gene>
    <name evidence="2" type="ORF">EVAR_25464_1</name>
</gene>
<evidence type="ECO:0000313" key="2">
    <source>
        <dbReference type="EMBL" id="GBP39641.1"/>
    </source>
</evidence>
<organism evidence="2 3">
    <name type="scientific">Eumeta variegata</name>
    <name type="common">Bagworm moth</name>
    <name type="synonym">Eumeta japonica</name>
    <dbReference type="NCBI Taxonomy" id="151549"/>
    <lineage>
        <taxon>Eukaryota</taxon>
        <taxon>Metazoa</taxon>
        <taxon>Ecdysozoa</taxon>
        <taxon>Arthropoda</taxon>
        <taxon>Hexapoda</taxon>
        <taxon>Insecta</taxon>
        <taxon>Pterygota</taxon>
        <taxon>Neoptera</taxon>
        <taxon>Endopterygota</taxon>
        <taxon>Lepidoptera</taxon>
        <taxon>Glossata</taxon>
        <taxon>Ditrysia</taxon>
        <taxon>Tineoidea</taxon>
        <taxon>Psychidae</taxon>
        <taxon>Oiketicinae</taxon>
        <taxon>Eumeta</taxon>
    </lineage>
</organism>
<evidence type="ECO:0000313" key="3">
    <source>
        <dbReference type="Proteomes" id="UP000299102"/>
    </source>
</evidence>
<protein>
    <recommendedName>
        <fullName evidence="4">Histone-lysine N-methyltransferase SETMAR</fullName>
    </recommendedName>
</protein>
<sequence length="99" mass="11091">MVDRSTWSDSPSEGWEETAGHTPLPVIFGPVFDAKDEPGSGRPVTDKLDTFVEKVDHDRHFSSHDIAAELGIDHKTLLISLKRPRYTKKAQYLGPPRAH</sequence>
<dbReference type="EMBL" id="BGZK01000369">
    <property type="protein sequence ID" value="GBP39641.1"/>
    <property type="molecule type" value="Genomic_DNA"/>
</dbReference>
<feature type="compositionally biased region" description="Polar residues" evidence="1">
    <location>
        <begin position="1"/>
        <end position="11"/>
    </location>
</feature>
<reference evidence="2 3" key="1">
    <citation type="journal article" date="2019" name="Commun. Biol.">
        <title>The bagworm genome reveals a unique fibroin gene that provides high tensile strength.</title>
        <authorList>
            <person name="Kono N."/>
            <person name="Nakamura H."/>
            <person name="Ohtoshi R."/>
            <person name="Tomita M."/>
            <person name="Numata K."/>
            <person name="Arakawa K."/>
        </authorList>
    </citation>
    <scope>NUCLEOTIDE SEQUENCE [LARGE SCALE GENOMIC DNA]</scope>
</reference>